<dbReference type="EMBL" id="BGZK01000434">
    <property type="protein sequence ID" value="GBP43357.1"/>
    <property type="molecule type" value="Genomic_DNA"/>
</dbReference>
<dbReference type="AlphaFoldDB" id="A0A4C1VZU7"/>
<accession>A0A4C1VZU7</accession>
<evidence type="ECO:0000313" key="2">
    <source>
        <dbReference type="Proteomes" id="UP000299102"/>
    </source>
</evidence>
<dbReference type="Proteomes" id="UP000299102">
    <property type="component" value="Unassembled WGS sequence"/>
</dbReference>
<protein>
    <recommendedName>
        <fullName evidence="3">115 kDa protein in type-1 retrotransposable element R1DM</fullName>
    </recommendedName>
</protein>
<keyword evidence="2" id="KW-1185">Reference proteome</keyword>
<evidence type="ECO:0000313" key="1">
    <source>
        <dbReference type="EMBL" id="GBP43357.1"/>
    </source>
</evidence>
<name>A0A4C1VZU7_EUMVA</name>
<organism evidence="1 2">
    <name type="scientific">Eumeta variegata</name>
    <name type="common">Bagworm moth</name>
    <name type="synonym">Eumeta japonica</name>
    <dbReference type="NCBI Taxonomy" id="151549"/>
    <lineage>
        <taxon>Eukaryota</taxon>
        <taxon>Metazoa</taxon>
        <taxon>Ecdysozoa</taxon>
        <taxon>Arthropoda</taxon>
        <taxon>Hexapoda</taxon>
        <taxon>Insecta</taxon>
        <taxon>Pterygota</taxon>
        <taxon>Neoptera</taxon>
        <taxon>Endopterygota</taxon>
        <taxon>Lepidoptera</taxon>
        <taxon>Glossata</taxon>
        <taxon>Ditrysia</taxon>
        <taxon>Tineoidea</taxon>
        <taxon>Psychidae</taxon>
        <taxon>Oiketicinae</taxon>
        <taxon>Eumeta</taxon>
    </lineage>
</organism>
<proteinExistence type="predicted"/>
<comment type="caution">
    <text evidence="1">The sequence shown here is derived from an EMBL/GenBank/DDBJ whole genome shotgun (WGS) entry which is preliminary data.</text>
</comment>
<reference evidence="1 2" key="1">
    <citation type="journal article" date="2019" name="Commun. Biol.">
        <title>The bagworm genome reveals a unique fibroin gene that provides high tensile strength.</title>
        <authorList>
            <person name="Kono N."/>
            <person name="Nakamura H."/>
            <person name="Ohtoshi R."/>
            <person name="Tomita M."/>
            <person name="Numata K."/>
            <person name="Arakawa K."/>
        </authorList>
    </citation>
    <scope>NUCLEOTIDE SEQUENCE [LARGE SCALE GENOMIC DNA]</scope>
</reference>
<dbReference type="OrthoDB" id="411823at2759"/>
<evidence type="ECO:0008006" key="3">
    <source>
        <dbReference type="Google" id="ProtNLM"/>
    </source>
</evidence>
<sequence>MDRKLTFIPQVVKTYIKATHIYKGLVRAAKATWSLSSDVVRTIYVAVIEPIVLKASCAWAPATGKFGVRKMFNAVQRSVTLKACWPHRAVSLHYVLILSKLFLLDIKELEKPVYFGDLPHPTHLPEIGYESIEYLKFQTMDHLAMAMDTHLYRRKPHRRQSRCGPDGMAGRRGNLVLDTPTRSLLHGLPSGDGRAAKSDTEGRAVHPFWVREHTGIEGNEHDAAKIQNVLTRSWEYDMFLLEHVTLEAKINVRKCRLATSCEVALPGNYRG</sequence>
<gene>
    <name evidence="1" type="ORF">EVAR_34273_1</name>
</gene>